<feature type="compositionally biased region" description="Low complexity" evidence="1">
    <location>
        <begin position="212"/>
        <end position="228"/>
    </location>
</feature>
<feature type="compositionally biased region" description="Basic and acidic residues" evidence="1">
    <location>
        <begin position="407"/>
        <end position="417"/>
    </location>
</feature>
<feature type="region of interest" description="Disordered" evidence="1">
    <location>
        <begin position="933"/>
        <end position="1402"/>
    </location>
</feature>
<dbReference type="STRING" id="1047168.A0A0F4GP45"/>
<feature type="compositionally biased region" description="Polar residues" evidence="1">
    <location>
        <begin position="980"/>
        <end position="990"/>
    </location>
</feature>
<sequence>MTASTATLPAKVSTSTPPELPAPRAVANAAPTVSAAAVVTSGALPLTTSTSVAVDGGEVPPVPRVSDAMMLRDGVSLTEGSNGVKDDRAFEGFDGEFAMEDGSERGKGSGEMDGVEEEVVARGIAQEGDGDGDVDADKRVARGGKHGAETFPAYVVRDSTIASAADPLVQGTTSALLPAKKDAETAAVPPFATHSVEEPSTTSNPASFADSATITTPASNTTPTTQAPVLANRPKFFARHSRSISSLPGRTAKESTPSRPLSMLFGDWMRENSRSRSRSRSSKSATGSQGVETPTSQPRSSLAVPKSSTSRPSSLVLHESAAEDGPTAGHGNAEQPFVLSDFSDVAVRPTAPTDDAGPMSPLSQNREEAWNSPDATLPLTSPATDGNAVGRLGVLPSPAPSAATFESGRRASMEPSRRRSSAAPLKFLDEDDKPAAVLEPVPSEDSILQEDNGGAETDLSSPSAVGTTEPARSTLRKVSEGTGVHDDEKDGDEKKSKESVMKARPQHQRKVSDRERLPSQLAKRLSEGRPRPDSMVLAHLNFASEESWGGLKSPGGGTEAEMTAEPDTIEEIEKGAGPSASAKPTSQLLVEPGVGDEARSEVSAENLQEEEGPQPSTRPSISRRSSVSSLGIVAGPQIDQPLGMSLTGAQVAEVEPSAASPNGTVQNPASIEQPAVANKPAFGSSESMLSPQRPVMDDRGMSYTTLPRDASGLPVPEMITTTAQSGSLQQTTSSTSRAPSGPVDLSVMGGPPAGTPPFQQHSLFRSAEQERNGAQDAVTKESGLVQRSVSQQAQRDNGFGGAPPPNQITDDHGLDDIYAFNQVTSDAQPRHGADAPPGEKQGKRRSMIWDTSKHRRQASFRKGDHDSRHNSMAALQPEARQDSTATVNAPTAVPAKSEAAKRATIQQPLQTQAIMAEKAPKKKRFSALGSIFGRSATPVAGSSKAMVDSSPSKPKKLTKAAPSEREAMAQSPVANKRIPDSSTVSGNINDYDQYEAARKRDMPAYQDTASDAQRQAPQPRLPNLEVSATSSAQPPPEGWYGPAVRDGSLQRTIPPPHAGQPMPVHRRMHSEGGRGNRTGNHVSESFRQMEASYNAPVEPIGPPSSQDTQYFPAKTEYGQRRSQDHGRFYPYGAPVSGPPSNAPRQLPWSDAMDIPAYDQRQVGGQPRYYSPHQHGPHGPPEEYGTRPSREMVRSPAHEYAEQQPPWVVAIPSIEQASHDPRSPEWPASPDGQYSSPAAAYYQQQQHSHQRLNPPSRPSSTRPYPPATQHNPGRSQMYDNPPPRSQTAGPEPHSEPRRFSFDSIGPHRAQNPPRQSYEYERPRQRPASTQYPPQNYYNRARAAQPRYYAQQQSPQNYAPHASFGAFTHQPPRGGGGGGRPYPPYSRRPSSGYSGRRDDLTVGEEEVIMRGASYPGMEWTPMGMGKWD</sequence>
<feature type="compositionally biased region" description="Polar residues" evidence="1">
    <location>
        <begin position="1007"/>
        <end position="1016"/>
    </location>
</feature>
<accession>A0A0F4GP45</accession>
<feature type="compositionally biased region" description="Low complexity" evidence="1">
    <location>
        <begin position="1334"/>
        <end position="1351"/>
    </location>
</feature>
<evidence type="ECO:0000313" key="2">
    <source>
        <dbReference type="EMBL" id="KJX99181.1"/>
    </source>
</evidence>
<feature type="compositionally biased region" description="Polar residues" evidence="1">
    <location>
        <begin position="285"/>
        <end position="313"/>
    </location>
</feature>
<name>A0A0F4GP45_9PEZI</name>
<feature type="compositionally biased region" description="Basic and acidic residues" evidence="1">
    <location>
        <begin position="1117"/>
        <end position="1127"/>
    </location>
</feature>
<protein>
    <submittedName>
        <fullName evidence="2">Uncharacterized protein</fullName>
    </submittedName>
</protein>
<feature type="compositionally biased region" description="Polar residues" evidence="1">
    <location>
        <begin position="1"/>
        <end position="17"/>
    </location>
</feature>
<feature type="region of interest" description="Disordered" evidence="1">
    <location>
        <begin position="193"/>
        <end position="906"/>
    </location>
</feature>
<feature type="compositionally biased region" description="Low complexity" evidence="1">
    <location>
        <begin position="884"/>
        <end position="895"/>
    </location>
</feature>
<feature type="compositionally biased region" description="Basic and acidic residues" evidence="1">
    <location>
        <begin position="1179"/>
        <end position="1200"/>
    </location>
</feature>
<feature type="compositionally biased region" description="Polar residues" evidence="1">
    <location>
        <begin position="659"/>
        <end position="670"/>
    </location>
</feature>
<keyword evidence="3" id="KW-1185">Reference proteome</keyword>
<organism evidence="2 3">
    <name type="scientific">Zymoseptoria brevis</name>
    <dbReference type="NCBI Taxonomy" id="1047168"/>
    <lineage>
        <taxon>Eukaryota</taxon>
        <taxon>Fungi</taxon>
        <taxon>Dikarya</taxon>
        <taxon>Ascomycota</taxon>
        <taxon>Pezizomycotina</taxon>
        <taxon>Dothideomycetes</taxon>
        <taxon>Dothideomycetidae</taxon>
        <taxon>Mycosphaerellales</taxon>
        <taxon>Mycosphaerellaceae</taxon>
        <taxon>Zymoseptoria</taxon>
    </lineage>
</organism>
<feature type="compositionally biased region" description="Polar residues" evidence="1">
    <location>
        <begin position="243"/>
        <end position="259"/>
    </location>
</feature>
<feature type="compositionally biased region" description="Polar residues" evidence="1">
    <location>
        <begin position="1267"/>
        <end position="1277"/>
    </location>
</feature>
<feature type="compositionally biased region" description="Low complexity" evidence="1">
    <location>
        <begin position="720"/>
        <end position="736"/>
    </location>
</feature>
<dbReference type="OrthoDB" id="3650965at2759"/>
<feature type="compositionally biased region" description="Polar residues" evidence="1">
    <location>
        <begin position="1077"/>
        <end position="1086"/>
    </location>
</feature>
<dbReference type="EMBL" id="LAFY01000361">
    <property type="protein sequence ID" value="KJX99181.1"/>
    <property type="molecule type" value="Genomic_DNA"/>
</dbReference>
<comment type="caution">
    <text evidence="2">The sequence shown here is derived from an EMBL/GenBank/DDBJ whole genome shotgun (WGS) entry which is preliminary data.</text>
</comment>
<feature type="compositionally biased region" description="Low complexity" evidence="1">
    <location>
        <begin position="1232"/>
        <end position="1246"/>
    </location>
</feature>
<feature type="compositionally biased region" description="Basic and acidic residues" evidence="1">
    <location>
        <begin position="477"/>
        <end position="501"/>
    </location>
</feature>
<feature type="compositionally biased region" description="Low complexity" evidence="1">
    <location>
        <begin position="613"/>
        <end position="629"/>
    </location>
</feature>
<reference evidence="2 3" key="1">
    <citation type="submission" date="2015-03" db="EMBL/GenBank/DDBJ databases">
        <title>RNA-seq based gene annotation and comparative genomics of four Zymoseptoria species reveal species-specific pathogenicity related genes and transposable element activity.</title>
        <authorList>
            <person name="Grandaubert J."/>
            <person name="Bhattacharyya A."/>
            <person name="Stukenbrock E.H."/>
        </authorList>
    </citation>
    <scope>NUCLEOTIDE SEQUENCE [LARGE SCALE GENOMIC DNA]</scope>
    <source>
        <strain evidence="2 3">Zb18110</strain>
    </source>
</reference>
<evidence type="ECO:0000256" key="1">
    <source>
        <dbReference type="SAM" id="MobiDB-lite"/>
    </source>
</evidence>
<dbReference type="Proteomes" id="UP000033647">
    <property type="component" value="Unassembled WGS sequence"/>
</dbReference>
<evidence type="ECO:0000313" key="3">
    <source>
        <dbReference type="Proteomes" id="UP000033647"/>
    </source>
</evidence>
<proteinExistence type="predicted"/>
<feature type="region of interest" description="Disordered" evidence="1">
    <location>
        <begin position="1"/>
        <end position="23"/>
    </location>
</feature>
<gene>
    <name evidence="2" type="ORF">TI39_contig369g00007</name>
</gene>
<feature type="compositionally biased region" description="Polar residues" evidence="1">
    <location>
        <begin position="785"/>
        <end position="795"/>
    </location>
</feature>